<organism evidence="2">
    <name type="scientific">Kitasatospora camelliae</name>
    <dbReference type="NCBI Taxonomy" id="3156397"/>
    <lineage>
        <taxon>Bacteria</taxon>
        <taxon>Bacillati</taxon>
        <taxon>Actinomycetota</taxon>
        <taxon>Actinomycetes</taxon>
        <taxon>Kitasatosporales</taxon>
        <taxon>Streptomycetaceae</taxon>
        <taxon>Kitasatospora</taxon>
    </lineage>
</organism>
<feature type="transmembrane region" description="Helical" evidence="1">
    <location>
        <begin position="57"/>
        <end position="77"/>
    </location>
</feature>
<dbReference type="AlphaFoldDB" id="A0AAU8JRZ9"/>
<protein>
    <submittedName>
        <fullName evidence="2">Uncharacterized protein</fullName>
    </submittedName>
</protein>
<reference evidence="2" key="1">
    <citation type="submission" date="2024-06" db="EMBL/GenBank/DDBJ databases">
        <title>The genome sequences of Kitasatospora sp. strain HUAS MG31.</title>
        <authorList>
            <person name="Mo P."/>
        </authorList>
    </citation>
    <scope>NUCLEOTIDE SEQUENCE</scope>
    <source>
        <strain evidence="2">HUAS MG31</strain>
    </source>
</reference>
<evidence type="ECO:0000313" key="2">
    <source>
        <dbReference type="EMBL" id="XCM78569.1"/>
    </source>
</evidence>
<dbReference type="RefSeq" id="WP_354638563.1">
    <property type="nucleotide sequence ID" value="NZ_CP159872.1"/>
</dbReference>
<gene>
    <name evidence="2" type="ORF">ABWK59_06330</name>
</gene>
<keyword evidence="1" id="KW-1133">Transmembrane helix</keyword>
<name>A0AAU8JRZ9_9ACTN</name>
<accession>A0AAU8JRZ9</accession>
<keyword evidence="1" id="KW-0472">Membrane</keyword>
<proteinExistence type="predicted"/>
<dbReference type="EMBL" id="CP159872">
    <property type="protein sequence ID" value="XCM78569.1"/>
    <property type="molecule type" value="Genomic_DNA"/>
</dbReference>
<dbReference type="KEGG" id="kcm:ABWK59_06330"/>
<evidence type="ECO:0000256" key="1">
    <source>
        <dbReference type="SAM" id="Phobius"/>
    </source>
</evidence>
<sequence length="91" mass="9587">MTSNCAAGGRARAPGGPASWRHRRGSFVGLPFGTAWYRATGGAARAWCRLARRSCRILAGTVHGVLTVLASVLFWLLPPTAWRDGGPGGQP</sequence>
<keyword evidence="1" id="KW-0812">Transmembrane</keyword>